<dbReference type="InterPro" id="IPR002347">
    <property type="entry name" value="SDR_fam"/>
</dbReference>
<evidence type="ECO:0000259" key="3">
    <source>
        <dbReference type="SMART" id="SM00822"/>
    </source>
</evidence>
<organism evidence="4 5">
    <name type="scientific">Marinobacterium stanieri</name>
    <dbReference type="NCBI Taxonomy" id="49186"/>
    <lineage>
        <taxon>Bacteria</taxon>
        <taxon>Pseudomonadati</taxon>
        <taxon>Pseudomonadota</taxon>
        <taxon>Gammaproteobacteria</taxon>
        <taxon>Oceanospirillales</taxon>
        <taxon>Oceanospirillaceae</taxon>
        <taxon>Marinobacterium</taxon>
    </lineage>
</organism>
<dbReference type="PANTHER" id="PTHR43639">
    <property type="entry name" value="OXIDOREDUCTASE, SHORT-CHAIN DEHYDROGENASE/REDUCTASE FAMILY (AFU_ORTHOLOGUE AFUA_5G02870)"/>
    <property type="match status" value="1"/>
</dbReference>
<dbReference type="PRINTS" id="PR00080">
    <property type="entry name" value="SDRFAMILY"/>
</dbReference>
<gene>
    <name evidence="4" type="ORF">SAMN05421647_101750</name>
</gene>
<dbReference type="RefSeq" id="WP_076460930.1">
    <property type="nucleotide sequence ID" value="NZ_FTMN01000001.1"/>
</dbReference>
<keyword evidence="2" id="KW-0560">Oxidoreductase</keyword>
<dbReference type="PROSITE" id="PS00061">
    <property type="entry name" value="ADH_SHORT"/>
    <property type="match status" value="1"/>
</dbReference>
<dbReference type="eggNOG" id="COG1028">
    <property type="taxonomic scope" value="Bacteria"/>
</dbReference>
<feature type="domain" description="Ketoreductase" evidence="3">
    <location>
        <begin position="12"/>
        <end position="203"/>
    </location>
</feature>
<dbReference type="SUPFAM" id="SSF51735">
    <property type="entry name" value="NAD(P)-binding Rossmann-fold domains"/>
    <property type="match status" value="1"/>
</dbReference>
<evidence type="ECO:0000256" key="2">
    <source>
        <dbReference type="ARBA" id="ARBA00023002"/>
    </source>
</evidence>
<dbReference type="STRING" id="49186.SAMN05421647_101750"/>
<dbReference type="AlphaFoldDB" id="A0A1N6P335"/>
<evidence type="ECO:0000313" key="5">
    <source>
        <dbReference type="Proteomes" id="UP000186895"/>
    </source>
</evidence>
<dbReference type="PANTHER" id="PTHR43639:SF1">
    <property type="entry name" value="SHORT-CHAIN DEHYDROGENASE_REDUCTASE FAMILY PROTEIN"/>
    <property type="match status" value="1"/>
</dbReference>
<evidence type="ECO:0000313" key="4">
    <source>
        <dbReference type="EMBL" id="SIP98808.1"/>
    </source>
</evidence>
<dbReference type="GO" id="GO:0016491">
    <property type="term" value="F:oxidoreductase activity"/>
    <property type="evidence" value="ECO:0007669"/>
    <property type="project" value="UniProtKB-KW"/>
</dbReference>
<dbReference type="InterPro" id="IPR036291">
    <property type="entry name" value="NAD(P)-bd_dom_sf"/>
</dbReference>
<keyword evidence="5" id="KW-1185">Reference proteome</keyword>
<dbReference type="Proteomes" id="UP000186895">
    <property type="component" value="Unassembled WGS sequence"/>
</dbReference>
<name>A0A1N6P335_9GAMM</name>
<protein>
    <submittedName>
        <fullName evidence="4">7-alpha-hydroxysteroid dehydrogenase</fullName>
    </submittedName>
</protein>
<dbReference type="Gene3D" id="3.40.50.720">
    <property type="entry name" value="NAD(P)-binding Rossmann-like Domain"/>
    <property type="match status" value="1"/>
</dbReference>
<reference evidence="4 5" key="1">
    <citation type="submission" date="2017-01" db="EMBL/GenBank/DDBJ databases">
        <authorList>
            <person name="Mah S.A."/>
            <person name="Swanson W.J."/>
            <person name="Moy G.W."/>
            <person name="Vacquier V.D."/>
        </authorList>
    </citation>
    <scope>NUCLEOTIDE SEQUENCE [LARGE SCALE GENOMIC DNA]</scope>
    <source>
        <strain evidence="4 5">DSM 7027</strain>
    </source>
</reference>
<dbReference type="NCBIfam" id="NF005559">
    <property type="entry name" value="PRK07231.1"/>
    <property type="match status" value="1"/>
</dbReference>
<dbReference type="EMBL" id="FTMN01000001">
    <property type="protein sequence ID" value="SIP98808.1"/>
    <property type="molecule type" value="Genomic_DNA"/>
</dbReference>
<evidence type="ECO:0000256" key="1">
    <source>
        <dbReference type="ARBA" id="ARBA00006484"/>
    </source>
</evidence>
<dbReference type="Pfam" id="PF13561">
    <property type="entry name" value="adh_short_C2"/>
    <property type="match status" value="1"/>
</dbReference>
<sequence length="256" mass="26370">MSLLDSFNLDGQVAVITGAGRGLGRAIALAYAEAGADVVCSARTLADVEKVADEVRSLGRRALAVSCDVNDQAQREALVAAAVEGMGKVTHLVNNAGGSGPNDPLKMTPDEFAGVLEFNVTSAYSLTQLCVPHMRTAGGGNVINITSGAARYIQQHFSAYGTAKAALTHLTKLLAQDFAPDVRVNAIAPGPIRTAALENAAPAAMLEKMAENTPLKRIGEPEDIAAAALYLATPASSWVTGKVIEVDGGAEGSVWG</sequence>
<proteinExistence type="inferred from homology"/>
<dbReference type="InterPro" id="IPR057326">
    <property type="entry name" value="KR_dom"/>
</dbReference>
<dbReference type="InterPro" id="IPR020904">
    <property type="entry name" value="Sc_DH/Rdtase_CS"/>
</dbReference>
<dbReference type="PRINTS" id="PR00081">
    <property type="entry name" value="GDHRDH"/>
</dbReference>
<dbReference type="SMART" id="SM00822">
    <property type="entry name" value="PKS_KR"/>
    <property type="match status" value="1"/>
</dbReference>
<dbReference type="FunFam" id="3.40.50.720:FF:000084">
    <property type="entry name" value="Short-chain dehydrogenase reductase"/>
    <property type="match status" value="1"/>
</dbReference>
<comment type="similarity">
    <text evidence="1">Belongs to the short-chain dehydrogenases/reductases (SDR) family.</text>
</comment>
<accession>A0A1N6P335</accession>
<dbReference type="CDD" id="cd05233">
    <property type="entry name" value="SDR_c"/>
    <property type="match status" value="1"/>
</dbReference>